<dbReference type="RefSeq" id="WP_105222403.1">
    <property type="nucleotide sequence ID" value="NZ_CAWNSU010000015.1"/>
</dbReference>
<evidence type="ECO:0000313" key="3">
    <source>
        <dbReference type="EMBL" id="MUL38083.1"/>
    </source>
</evidence>
<dbReference type="InterPro" id="IPR029068">
    <property type="entry name" value="Glyas_Bleomycin-R_OHBP_Dase"/>
</dbReference>
<evidence type="ECO:0000259" key="2">
    <source>
        <dbReference type="PROSITE" id="PS51819"/>
    </source>
</evidence>
<feature type="domain" description="VOC" evidence="2">
    <location>
        <begin position="4"/>
        <end position="129"/>
    </location>
</feature>
<organism evidence="3 4">
    <name type="scientific">Gloeocapsopsis dulcis AAB1 = 1H9</name>
    <dbReference type="NCBI Taxonomy" id="1433147"/>
    <lineage>
        <taxon>Bacteria</taxon>
        <taxon>Bacillati</taxon>
        <taxon>Cyanobacteriota</taxon>
        <taxon>Cyanophyceae</taxon>
        <taxon>Oscillatoriophycideae</taxon>
        <taxon>Chroococcales</taxon>
        <taxon>Chroococcaceae</taxon>
        <taxon>Gloeocapsopsis</taxon>
        <taxon>Gloeocapsopsis dulcis</taxon>
    </lineage>
</organism>
<dbReference type="GO" id="GO:0004493">
    <property type="term" value="F:methylmalonyl-CoA epimerase activity"/>
    <property type="evidence" value="ECO:0007669"/>
    <property type="project" value="TreeGrafter"/>
</dbReference>
<dbReference type="Proteomes" id="UP000441797">
    <property type="component" value="Unassembled WGS sequence"/>
</dbReference>
<reference evidence="3 4" key="1">
    <citation type="journal article" date="2019" name="Front. Microbiol.">
        <title>Genomic Features for Desiccation Tolerance and Sugar Biosynthesis in the Extremophile Gloeocapsopsis sp. UTEX B3054.</title>
        <authorList>
            <person name="Urrejola C."/>
            <person name="Alcorta J."/>
            <person name="Salas L."/>
            <person name="Vasquez M."/>
            <person name="Polz M.F."/>
            <person name="Vicuna R."/>
            <person name="Diez B."/>
        </authorList>
    </citation>
    <scope>NUCLEOTIDE SEQUENCE [LARGE SCALE GENOMIC DNA]</scope>
    <source>
        <strain evidence="3 4">1H9</strain>
    </source>
</reference>
<name>A0A6N8FYD4_9CHRO</name>
<dbReference type="PANTHER" id="PTHR43048">
    <property type="entry name" value="METHYLMALONYL-COA EPIMERASE"/>
    <property type="match status" value="1"/>
</dbReference>
<protein>
    <submittedName>
        <fullName evidence="3">Bleomycin resistance protein</fullName>
    </submittedName>
</protein>
<proteinExistence type="predicted"/>
<dbReference type="AlphaFoldDB" id="A0A6N8FYD4"/>
<dbReference type="InterPro" id="IPR037523">
    <property type="entry name" value="VOC_core"/>
</dbReference>
<keyword evidence="4" id="KW-1185">Reference proteome</keyword>
<accession>A0A6N8FYD4</accession>
<keyword evidence="1" id="KW-0479">Metal-binding</keyword>
<dbReference type="InterPro" id="IPR004360">
    <property type="entry name" value="Glyas_Fos-R_dOase_dom"/>
</dbReference>
<dbReference type="Gene3D" id="3.10.180.10">
    <property type="entry name" value="2,3-Dihydroxybiphenyl 1,2-Dioxygenase, domain 1"/>
    <property type="match status" value="1"/>
</dbReference>
<dbReference type="Pfam" id="PF00903">
    <property type="entry name" value="Glyoxalase"/>
    <property type="match status" value="1"/>
</dbReference>
<dbReference type="SUPFAM" id="SSF54593">
    <property type="entry name" value="Glyoxalase/Bleomycin resistance protein/Dihydroxybiphenyl dioxygenase"/>
    <property type="match status" value="1"/>
</dbReference>
<dbReference type="GO" id="GO:0046491">
    <property type="term" value="P:L-methylmalonyl-CoA metabolic process"/>
    <property type="evidence" value="ECO:0007669"/>
    <property type="project" value="TreeGrafter"/>
</dbReference>
<evidence type="ECO:0000313" key="4">
    <source>
        <dbReference type="Proteomes" id="UP000441797"/>
    </source>
</evidence>
<dbReference type="EMBL" id="NAPY01000031">
    <property type="protein sequence ID" value="MUL38083.1"/>
    <property type="molecule type" value="Genomic_DNA"/>
</dbReference>
<gene>
    <name evidence="3" type="ORF">BWI75_17545</name>
</gene>
<dbReference type="PANTHER" id="PTHR43048:SF4">
    <property type="entry name" value="RING-CLEAVING DIOXYGENASE-RELATED"/>
    <property type="match status" value="1"/>
</dbReference>
<dbReference type="GO" id="GO:0046872">
    <property type="term" value="F:metal ion binding"/>
    <property type="evidence" value="ECO:0007669"/>
    <property type="project" value="UniProtKB-KW"/>
</dbReference>
<dbReference type="InterPro" id="IPR051785">
    <property type="entry name" value="MMCE/EMCE_epimerase"/>
</dbReference>
<evidence type="ECO:0000256" key="1">
    <source>
        <dbReference type="ARBA" id="ARBA00022723"/>
    </source>
</evidence>
<comment type="caution">
    <text evidence="3">The sequence shown here is derived from an EMBL/GenBank/DDBJ whole genome shotgun (WGS) entry which is preliminary data.</text>
</comment>
<dbReference type="PROSITE" id="PS51819">
    <property type="entry name" value="VOC"/>
    <property type="match status" value="1"/>
</dbReference>
<dbReference type="OrthoDB" id="9796521at2"/>
<sequence length="131" mass="15361">MEVNSAYTRLLVSDLKACFLFYKDVMEFKVNIEDEKSGYAEFQVGGMKLSLFRRQEMAEIIRTIDKPTEAECQDKVALIFTVRDVDQEYHRLLHKNINFVTEPMNNTDYSIKTVYLRDPDGNLIGLYQFLD</sequence>